<gene>
    <name evidence="4" type="ORF">TthHB5018_16630</name>
</gene>
<protein>
    <submittedName>
        <fullName evidence="4">Pullulanase</fullName>
    </submittedName>
</protein>
<dbReference type="EMBL" id="AP024270">
    <property type="protein sequence ID" value="BCP66729.1"/>
    <property type="molecule type" value="Genomic_DNA"/>
</dbReference>
<name>A0A7R7YIK5_THETH</name>
<dbReference type="InterPro" id="IPR017853">
    <property type="entry name" value="GH"/>
</dbReference>
<feature type="domain" description="Glycosyl hydrolase family 13 catalytic" evidence="3">
    <location>
        <begin position="55"/>
        <end position="432"/>
    </location>
</feature>
<evidence type="ECO:0000313" key="5">
    <source>
        <dbReference type="Proteomes" id="UP000596099"/>
    </source>
</evidence>
<dbReference type="CDD" id="cd11338">
    <property type="entry name" value="AmyAc_CMD"/>
    <property type="match status" value="1"/>
</dbReference>
<accession>A0A7R7YIK5</accession>
<reference evidence="5" key="1">
    <citation type="submission" date="2021-01" db="EMBL/GenBank/DDBJ databases">
        <title>Complete Genome Sequence of Thermus thermophilus Strain HB5018, Isolated from Mine Onsen Hot Spring.</title>
        <authorList>
            <person name="Miyazaki K."/>
            <person name="Moriya T."/>
            <person name="Nemoto N."/>
            <person name="Oshima T."/>
            <person name="Yura K."/>
            <person name="Bessho Y."/>
        </authorList>
    </citation>
    <scope>NUCLEOTIDE SEQUENCE [LARGE SCALE GENOMIC DNA]</scope>
    <source>
        <strain evidence="5">HB5018</strain>
    </source>
</reference>
<dbReference type="GO" id="GO:0016798">
    <property type="term" value="F:hydrolase activity, acting on glycosyl bonds"/>
    <property type="evidence" value="ECO:0007669"/>
    <property type="project" value="UniProtKB-KW"/>
</dbReference>
<dbReference type="Pfam" id="PF22460">
    <property type="entry name" value="Neopullulanase-like_C"/>
    <property type="match status" value="1"/>
</dbReference>
<dbReference type="Pfam" id="PF00128">
    <property type="entry name" value="Alpha-amylase"/>
    <property type="match status" value="1"/>
</dbReference>
<dbReference type="PANTHER" id="PTHR10357">
    <property type="entry name" value="ALPHA-AMYLASE FAMILY MEMBER"/>
    <property type="match status" value="1"/>
</dbReference>
<keyword evidence="1" id="KW-0378">Hydrolase</keyword>
<dbReference type="Gene3D" id="3.20.20.80">
    <property type="entry name" value="Glycosidases"/>
    <property type="match status" value="1"/>
</dbReference>
<dbReference type="GO" id="GO:0005975">
    <property type="term" value="P:carbohydrate metabolic process"/>
    <property type="evidence" value="ECO:0007669"/>
    <property type="project" value="InterPro"/>
</dbReference>
<dbReference type="Proteomes" id="UP000596099">
    <property type="component" value="Chromosome"/>
</dbReference>
<dbReference type="InterPro" id="IPR055138">
    <property type="entry name" value="Neopullulanase-like_C"/>
</dbReference>
<proteinExistence type="predicted"/>
<evidence type="ECO:0000256" key="1">
    <source>
        <dbReference type="ARBA" id="ARBA00022801"/>
    </source>
</evidence>
<organism evidence="4 5">
    <name type="scientific">Thermus thermophilus</name>
    <dbReference type="NCBI Taxonomy" id="274"/>
    <lineage>
        <taxon>Bacteria</taxon>
        <taxon>Thermotogati</taxon>
        <taxon>Deinococcota</taxon>
        <taxon>Deinococci</taxon>
        <taxon>Thermales</taxon>
        <taxon>Thermaceae</taxon>
        <taxon>Thermus</taxon>
    </lineage>
</organism>
<dbReference type="SUPFAM" id="SSF51445">
    <property type="entry name" value="(Trans)glycosidases"/>
    <property type="match status" value="1"/>
</dbReference>
<dbReference type="InterPro" id="IPR006047">
    <property type="entry name" value="GH13_cat_dom"/>
</dbReference>
<evidence type="ECO:0000256" key="2">
    <source>
        <dbReference type="ARBA" id="ARBA00023295"/>
    </source>
</evidence>
<sequence length="519" mass="58697">MRSSTFARTVPLPTPLAPVITKRRPRIPFTRERIPQDRGVRLGGMAWYEGAFFYQIFPDRFFRAGPPGRPAPAGPFEPWEAPPTLRGFKGGTLWGVAEKLPYLLDLGVEAIYLNPVFASTANHRYHTVDYFQVDPILGGNEALRHLLEVAHAHGVRVILDGVFNHTGRGFFAFQHLMENGEQSPYRDWYHVKGFPLKAYTAHPNYEAWWGNPELPKLKVETPAVREYLLAVAEHWIRFGVDGWRLDVPNEIPDPTFWREFRQRVKGANPEAYIVGEIWEEADFWLQGDMFDAVMNYPLARAVLGFVGGEALDRDLAAQTGLGRIEPLQALAFSHRLEDLFGRYRPEVVRAQMNLLTSHDTPRLLSLMRGSVERARLALALLFLLPGNPTVYYGEEVGMAGGKDPENRGGMVWEEARWQKGLRETVKRLARLRKEHPTLRTAPYLRVYAQDGHLAFARGPYLAVVNASPHPFRQDFPLHGVFPRGGRAVDLLSGEVCTPQGGRLCGPVLPPFSLALWREA</sequence>
<keyword evidence="2" id="KW-0326">Glycosidase</keyword>
<dbReference type="AlphaFoldDB" id="A0A7R7YIK5"/>
<dbReference type="PANTHER" id="PTHR10357:SF210">
    <property type="entry name" value="MALTODEXTRIN GLUCOSIDASE"/>
    <property type="match status" value="1"/>
</dbReference>
<dbReference type="Gene3D" id="2.60.40.1180">
    <property type="entry name" value="Golgi alpha-mannosidase II"/>
    <property type="match status" value="1"/>
</dbReference>
<evidence type="ECO:0000259" key="3">
    <source>
        <dbReference type="SMART" id="SM00642"/>
    </source>
</evidence>
<dbReference type="SMART" id="SM00642">
    <property type="entry name" value="Aamy"/>
    <property type="match status" value="1"/>
</dbReference>
<evidence type="ECO:0000313" key="4">
    <source>
        <dbReference type="EMBL" id="BCP66729.1"/>
    </source>
</evidence>
<dbReference type="InterPro" id="IPR013780">
    <property type="entry name" value="Glyco_hydro_b"/>
</dbReference>